<dbReference type="Gene3D" id="2.60.40.10">
    <property type="entry name" value="Immunoglobulins"/>
    <property type="match status" value="1"/>
</dbReference>
<dbReference type="AlphaFoldDB" id="A0A7W9UZX3"/>
<organism evidence="2 3">
    <name type="scientific">Streptomyces zagrosensis</name>
    <dbReference type="NCBI Taxonomy" id="1042984"/>
    <lineage>
        <taxon>Bacteria</taxon>
        <taxon>Bacillati</taxon>
        <taxon>Actinomycetota</taxon>
        <taxon>Actinomycetes</taxon>
        <taxon>Kitasatosporales</taxon>
        <taxon>Streptomycetaceae</taxon>
        <taxon>Streptomyces</taxon>
    </lineage>
</organism>
<accession>A0A7W9UZX3</accession>
<evidence type="ECO:0000313" key="2">
    <source>
        <dbReference type="EMBL" id="MBB5937518.1"/>
    </source>
</evidence>
<name>A0A7W9UZX3_9ACTN</name>
<protein>
    <recommendedName>
        <fullName evidence="1">Endo-beta-N-acetylglucosaminidase D-like D2 domain-containing protein</fullName>
    </recommendedName>
</protein>
<feature type="domain" description="Endo-beta-N-acetylglucosaminidase D-like D2" evidence="1">
    <location>
        <begin position="7"/>
        <end position="96"/>
    </location>
</feature>
<dbReference type="InterPro" id="IPR054110">
    <property type="entry name" value="EndoD-like_D2"/>
</dbReference>
<evidence type="ECO:0000259" key="1">
    <source>
        <dbReference type="Pfam" id="PF21910"/>
    </source>
</evidence>
<dbReference type="Proteomes" id="UP000588098">
    <property type="component" value="Unassembled WGS sequence"/>
</dbReference>
<dbReference type="Pfam" id="PF21910">
    <property type="entry name" value="GH85_C"/>
    <property type="match status" value="1"/>
</dbReference>
<proteinExistence type="predicted"/>
<evidence type="ECO:0000313" key="3">
    <source>
        <dbReference type="Proteomes" id="UP000588098"/>
    </source>
</evidence>
<dbReference type="InterPro" id="IPR013783">
    <property type="entry name" value="Ig-like_fold"/>
</dbReference>
<reference evidence="2 3" key="1">
    <citation type="submission" date="2020-08" db="EMBL/GenBank/DDBJ databases">
        <title>Genomic Encyclopedia of Type Strains, Phase III (KMG-III): the genomes of soil and plant-associated and newly described type strains.</title>
        <authorList>
            <person name="Whitman W."/>
        </authorList>
    </citation>
    <scope>NUCLEOTIDE SEQUENCE [LARGE SCALE GENOMIC DNA]</scope>
    <source>
        <strain evidence="2 3">CECT 8305</strain>
    </source>
</reference>
<dbReference type="GO" id="GO:0005975">
    <property type="term" value="P:carbohydrate metabolic process"/>
    <property type="evidence" value="ECO:0007669"/>
    <property type="project" value="UniProtKB-ARBA"/>
</dbReference>
<gene>
    <name evidence="2" type="ORF">FHS42_004599</name>
</gene>
<dbReference type="EMBL" id="JACHJL010000012">
    <property type="protein sequence ID" value="MBB5937518.1"/>
    <property type="molecule type" value="Genomic_DNA"/>
</dbReference>
<sequence>MPRAPCSVTRSSANGAGQTALRIEWKAALGGAPIRHYGARQVLPDSTYRFLTGSPGIAAYVPALRRTGSEAATSLEVRAIGETFTASEPVSLSYQW</sequence>
<keyword evidence="3" id="KW-1185">Reference proteome</keyword>
<dbReference type="RefSeq" id="WP_184574566.1">
    <property type="nucleotide sequence ID" value="NZ_JACHJL010000012.1"/>
</dbReference>
<comment type="caution">
    <text evidence="2">The sequence shown here is derived from an EMBL/GenBank/DDBJ whole genome shotgun (WGS) entry which is preliminary data.</text>
</comment>